<keyword evidence="2" id="KW-1185">Reference proteome</keyword>
<organism evidence="1 2">
    <name type="scientific">Plectonema radiosum NIES-515</name>
    <dbReference type="NCBI Taxonomy" id="2986073"/>
    <lineage>
        <taxon>Bacteria</taxon>
        <taxon>Bacillati</taxon>
        <taxon>Cyanobacteriota</taxon>
        <taxon>Cyanophyceae</taxon>
        <taxon>Oscillatoriophycideae</taxon>
        <taxon>Oscillatoriales</taxon>
        <taxon>Microcoleaceae</taxon>
        <taxon>Plectonema</taxon>
    </lineage>
</organism>
<dbReference type="Gene3D" id="2.160.20.80">
    <property type="entry name" value="E3 ubiquitin-protein ligase SopA"/>
    <property type="match status" value="1"/>
</dbReference>
<dbReference type="EMBL" id="JAOWRF010000191">
    <property type="protein sequence ID" value="MCV3214350.1"/>
    <property type="molecule type" value="Genomic_DNA"/>
</dbReference>
<evidence type="ECO:0000313" key="2">
    <source>
        <dbReference type="Proteomes" id="UP001526143"/>
    </source>
</evidence>
<dbReference type="PANTHER" id="PTHR47200">
    <property type="entry name" value="THYLAKOID LUMENAL 15 KDA PROTEIN 1, CHLOROPLASTIC"/>
    <property type="match status" value="1"/>
</dbReference>
<name>A0ABT3B040_9CYAN</name>
<gene>
    <name evidence="1" type="ORF">OGM63_12655</name>
</gene>
<dbReference type="PANTHER" id="PTHR47200:SF2">
    <property type="entry name" value="THYLAKOID LUMENAL 15 KDA PROTEIN 1, CHLOROPLASTIC"/>
    <property type="match status" value="1"/>
</dbReference>
<proteinExistence type="predicted"/>
<dbReference type="Pfam" id="PF00805">
    <property type="entry name" value="Pentapeptide"/>
    <property type="match status" value="2"/>
</dbReference>
<reference evidence="1 2" key="1">
    <citation type="submission" date="2022-10" db="EMBL/GenBank/DDBJ databases">
        <title>Identification of biosynthetic pathway for the production of the potent trypsin inhibitor radiosumin.</title>
        <authorList>
            <person name="Fewer D.P."/>
            <person name="Delbaje E."/>
            <person name="Ouyang X."/>
            <person name="Agostino P.D."/>
            <person name="Wahlsten M."/>
            <person name="Jokela J."/>
            <person name="Permi P."/>
            <person name="Haapaniemi E."/>
            <person name="Koistinen H."/>
        </authorList>
    </citation>
    <scope>NUCLEOTIDE SEQUENCE [LARGE SCALE GENOMIC DNA]</scope>
    <source>
        <strain evidence="1 2">NIES-515</strain>
    </source>
</reference>
<comment type="caution">
    <text evidence="1">The sequence shown here is derived from an EMBL/GenBank/DDBJ whole genome shotgun (WGS) entry which is preliminary data.</text>
</comment>
<dbReference type="SUPFAM" id="SSF141571">
    <property type="entry name" value="Pentapeptide repeat-like"/>
    <property type="match status" value="1"/>
</dbReference>
<accession>A0ABT3B040</accession>
<dbReference type="RefSeq" id="WP_263745924.1">
    <property type="nucleotide sequence ID" value="NZ_JAOWRF010000191.1"/>
</dbReference>
<protein>
    <submittedName>
        <fullName evidence="1">Pentapeptide repeat-containing protein</fullName>
    </submittedName>
</protein>
<sequence>MFLQQKLALTNTPSLKTGFIPIILMIVFCLNWATPALADWTHPLSFSNAQLTKRDFSGQSLQAAEFSNANMELTNFAGADLRGAVMSASTMTQANLHQADLSNALVDQVNLTGADLSDANLTEALLLRSIFTNVNIKGADFSDAILDKVQIKELCTKASGVNSQTGIETRDSLGCQL</sequence>
<dbReference type="InterPro" id="IPR001646">
    <property type="entry name" value="5peptide_repeat"/>
</dbReference>
<evidence type="ECO:0000313" key="1">
    <source>
        <dbReference type="EMBL" id="MCV3214350.1"/>
    </source>
</evidence>
<dbReference type="InterPro" id="IPR044213">
    <property type="entry name" value="At2g44920-like"/>
</dbReference>
<dbReference type="Proteomes" id="UP001526143">
    <property type="component" value="Unassembled WGS sequence"/>
</dbReference>